<dbReference type="InterPro" id="IPR002716">
    <property type="entry name" value="PIN_dom"/>
</dbReference>
<reference evidence="2" key="1">
    <citation type="journal article" date="2005" name="Int. J. Syst. Evol. Microbiol.">
        <title>Methanofollis formosanus sp. nov., isolated from a fish pond.</title>
        <authorList>
            <person name="Wu S.Y."/>
            <person name="Chen S.C."/>
            <person name="Lai M.C."/>
        </authorList>
    </citation>
    <scope>NUCLEOTIDE SEQUENCE</scope>
    <source>
        <strain evidence="2">ML15</strain>
    </source>
</reference>
<dbReference type="AlphaFoldDB" id="A0A8G0ZZ31"/>
<dbReference type="InterPro" id="IPR021799">
    <property type="entry name" value="PIN-like_prokaryotic"/>
</dbReference>
<keyword evidence="3" id="KW-1185">Reference proteome</keyword>
<dbReference type="OrthoDB" id="108424at2157"/>
<sequence length="170" mass="19403">MQHTQDLPPACVIDTNVLFDAVAGEYLPDLFRLECIILTTDIAVHEVKTIPFMDLHNLGLKIQDLSGEQILEMVELRERYPALSMEDISVMVLAQHTGAFLLSGDGPLRKAARQEGVTFHGTLWILDNLVARRILLPRRAAEAIEMMQEKGSRLPGEECERRIREWKERR</sequence>
<evidence type="ECO:0000313" key="2">
    <source>
        <dbReference type="EMBL" id="QYZ78230.1"/>
    </source>
</evidence>
<dbReference type="Proteomes" id="UP000826709">
    <property type="component" value="Chromosome"/>
</dbReference>
<proteinExistence type="predicted"/>
<dbReference type="InterPro" id="IPR029060">
    <property type="entry name" value="PIN-like_dom_sf"/>
</dbReference>
<evidence type="ECO:0000259" key="1">
    <source>
        <dbReference type="SMART" id="SM00670"/>
    </source>
</evidence>
<protein>
    <submittedName>
        <fullName evidence="2">DUF3368 domain-containing protein</fullName>
    </submittedName>
</protein>
<dbReference type="SMART" id="SM00670">
    <property type="entry name" value="PINc"/>
    <property type="match status" value="1"/>
</dbReference>
<dbReference type="RefSeq" id="WP_220681973.1">
    <property type="nucleotide sequence ID" value="NZ_CP037968.1"/>
</dbReference>
<gene>
    <name evidence="2" type="ORF">E2N92_01690</name>
</gene>
<dbReference type="SUPFAM" id="SSF88723">
    <property type="entry name" value="PIN domain-like"/>
    <property type="match status" value="1"/>
</dbReference>
<dbReference type="KEGG" id="mfk:E2N92_01690"/>
<organism evidence="2 3">
    <name type="scientific">Methanofollis formosanus</name>
    <dbReference type="NCBI Taxonomy" id="299308"/>
    <lineage>
        <taxon>Archaea</taxon>
        <taxon>Methanobacteriati</taxon>
        <taxon>Methanobacteriota</taxon>
        <taxon>Stenosarchaea group</taxon>
        <taxon>Methanomicrobia</taxon>
        <taxon>Methanomicrobiales</taxon>
        <taxon>Methanomicrobiaceae</taxon>
        <taxon>Methanofollis</taxon>
    </lineage>
</organism>
<accession>A0A8G0ZZ31</accession>
<dbReference type="Pfam" id="PF11848">
    <property type="entry name" value="DUF3368"/>
    <property type="match status" value="1"/>
</dbReference>
<feature type="domain" description="PIN" evidence="1">
    <location>
        <begin position="9"/>
        <end position="110"/>
    </location>
</feature>
<name>A0A8G0ZZ31_9EURY</name>
<dbReference type="EMBL" id="CP037968">
    <property type="protein sequence ID" value="QYZ78230.1"/>
    <property type="molecule type" value="Genomic_DNA"/>
</dbReference>
<evidence type="ECO:0000313" key="3">
    <source>
        <dbReference type="Proteomes" id="UP000826709"/>
    </source>
</evidence>
<reference evidence="2" key="2">
    <citation type="submission" date="2019-03" db="EMBL/GenBank/DDBJ databases">
        <authorList>
            <person name="Chen S.-C."/>
            <person name="Wu S.-Y."/>
            <person name="Lai M.-C."/>
        </authorList>
    </citation>
    <scope>NUCLEOTIDE SEQUENCE</scope>
    <source>
        <strain evidence="2">ML15</strain>
    </source>
</reference>